<reference evidence="1" key="2">
    <citation type="journal article" date="2015" name="Data Brief">
        <title>Shoot transcriptome of the giant reed, Arundo donax.</title>
        <authorList>
            <person name="Barrero R.A."/>
            <person name="Guerrero F.D."/>
            <person name="Moolhuijzen P."/>
            <person name="Goolsby J.A."/>
            <person name="Tidwell J."/>
            <person name="Bellgard S.E."/>
            <person name="Bellgard M.I."/>
        </authorList>
    </citation>
    <scope>NUCLEOTIDE SEQUENCE</scope>
    <source>
        <tissue evidence="1">Shoot tissue taken approximately 20 cm above the soil surface</tissue>
    </source>
</reference>
<organism evidence="1">
    <name type="scientific">Arundo donax</name>
    <name type="common">Giant reed</name>
    <name type="synonym">Donax arundinaceus</name>
    <dbReference type="NCBI Taxonomy" id="35708"/>
    <lineage>
        <taxon>Eukaryota</taxon>
        <taxon>Viridiplantae</taxon>
        <taxon>Streptophyta</taxon>
        <taxon>Embryophyta</taxon>
        <taxon>Tracheophyta</taxon>
        <taxon>Spermatophyta</taxon>
        <taxon>Magnoliopsida</taxon>
        <taxon>Liliopsida</taxon>
        <taxon>Poales</taxon>
        <taxon>Poaceae</taxon>
        <taxon>PACMAD clade</taxon>
        <taxon>Arundinoideae</taxon>
        <taxon>Arundineae</taxon>
        <taxon>Arundo</taxon>
    </lineage>
</organism>
<dbReference type="EMBL" id="GBRH01196596">
    <property type="protein sequence ID" value="JAE01300.1"/>
    <property type="molecule type" value="Transcribed_RNA"/>
</dbReference>
<accession>A0A0A9EKM2</accession>
<proteinExistence type="predicted"/>
<sequence>MIFSFFLLNALHEVVIHICWYLLSTKACHMTICFQLCQT</sequence>
<dbReference type="AlphaFoldDB" id="A0A0A9EKM2"/>
<name>A0A0A9EKM2_ARUDO</name>
<evidence type="ECO:0000313" key="1">
    <source>
        <dbReference type="EMBL" id="JAE01300.1"/>
    </source>
</evidence>
<protein>
    <submittedName>
        <fullName evidence="1">Uncharacterized protein</fullName>
    </submittedName>
</protein>
<reference evidence="1" key="1">
    <citation type="submission" date="2014-09" db="EMBL/GenBank/DDBJ databases">
        <authorList>
            <person name="Magalhaes I.L.F."/>
            <person name="Oliveira U."/>
            <person name="Santos F.R."/>
            <person name="Vidigal T.H.D.A."/>
            <person name="Brescovit A.D."/>
            <person name="Santos A.J."/>
        </authorList>
    </citation>
    <scope>NUCLEOTIDE SEQUENCE</scope>
    <source>
        <tissue evidence="1">Shoot tissue taken approximately 20 cm above the soil surface</tissue>
    </source>
</reference>